<evidence type="ECO:0000256" key="6">
    <source>
        <dbReference type="ARBA" id="ARBA00029466"/>
    </source>
</evidence>
<comment type="similarity">
    <text evidence="6">Belongs to the Vsr family.</text>
</comment>
<proteinExistence type="inferred from homology"/>
<dbReference type="EMBL" id="JAANOW010000003">
    <property type="protein sequence ID" value="NIH97710.1"/>
    <property type="molecule type" value="Genomic_DNA"/>
</dbReference>
<keyword evidence="9" id="KW-1185">Reference proteome</keyword>
<dbReference type="NCBIfam" id="TIGR00632">
    <property type="entry name" value="vsr"/>
    <property type="match status" value="1"/>
</dbReference>
<keyword evidence="5" id="KW-0234">DNA repair</keyword>
<keyword evidence="3" id="KW-0227">DNA damage</keyword>
<dbReference type="InterPro" id="IPR011335">
    <property type="entry name" value="Restrct_endonuc-II-like"/>
</dbReference>
<dbReference type="AlphaFoldDB" id="A0A7X5U3L3"/>
<dbReference type="GO" id="GO:0016787">
    <property type="term" value="F:hydrolase activity"/>
    <property type="evidence" value="ECO:0007669"/>
    <property type="project" value="UniProtKB-KW"/>
</dbReference>
<keyword evidence="1" id="KW-0540">Nuclease</keyword>
<evidence type="ECO:0000256" key="1">
    <source>
        <dbReference type="ARBA" id="ARBA00022722"/>
    </source>
</evidence>
<dbReference type="CDD" id="cd00221">
    <property type="entry name" value="Vsr"/>
    <property type="match status" value="1"/>
</dbReference>
<dbReference type="GO" id="GO:0004519">
    <property type="term" value="F:endonuclease activity"/>
    <property type="evidence" value="ECO:0007669"/>
    <property type="project" value="UniProtKB-KW"/>
</dbReference>
<keyword evidence="4 7" id="KW-0378">Hydrolase</keyword>
<dbReference type="EC" id="3.1.-.-" evidence="7"/>
<evidence type="ECO:0000256" key="5">
    <source>
        <dbReference type="ARBA" id="ARBA00023204"/>
    </source>
</evidence>
<keyword evidence="2 7" id="KW-0255">Endonuclease</keyword>
<evidence type="ECO:0000256" key="4">
    <source>
        <dbReference type="ARBA" id="ARBA00022801"/>
    </source>
</evidence>
<dbReference type="Gene3D" id="3.40.960.10">
    <property type="entry name" value="VSR Endonuclease"/>
    <property type="match status" value="1"/>
</dbReference>
<reference evidence="7 9" key="1">
    <citation type="submission" date="2020-03" db="EMBL/GenBank/DDBJ databases">
        <title>Sequencing the genomes of 1000 actinobacteria strains.</title>
        <authorList>
            <person name="Klenk H.-P."/>
        </authorList>
    </citation>
    <scope>NUCLEOTIDE SEQUENCE [LARGE SCALE GENOMIC DNA]</scope>
    <source>
        <strain evidence="7 9">DSM 44556</strain>
    </source>
</reference>
<organism evidence="7 9">
    <name type="scientific">Mycolicibacterium fluoranthenivorans</name>
    <dbReference type="NCBI Taxonomy" id="258505"/>
    <lineage>
        <taxon>Bacteria</taxon>
        <taxon>Bacillati</taxon>
        <taxon>Actinomycetota</taxon>
        <taxon>Actinomycetes</taxon>
        <taxon>Mycobacteriales</taxon>
        <taxon>Mycobacteriaceae</taxon>
        <taxon>Mycolicibacterium</taxon>
    </lineage>
</organism>
<protein>
    <submittedName>
        <fullName evidence="7">DNA mismatch endonuclease (Patch repair protein)</fullName>
        <ecNumber evidence="7">3.1.-.-</ecNumber>
    </submittedName>
</protein>
<evidence type="ECO:0000256" key="2">
    <source>
        <dbReference type="ARBA" id="ARBA00022759"/>
    </source>
</evidence>
<dbReference type="Pfam" id="PF03852">
    <property type="entry name" value="Vsr"/>
    <property type="match status" value="1"/>
</dbReference>
<name>A0A7X5U3L3_9MYCO</name>
<comment type="caution">
    <text evidence="7">The sequence shown here is derived from an EMBL/GenBank/DDBJ whole genome shotgun (WGS) entry which is preliminary data.</text>
</comment>
<dbReference type="Proteomes" id="UP000547444">
    <property type="component" value="Unassembled WGS sequence"/>
</dbReference>
<evidence type="ECO:0000256" key="3">
    <source>
        <dbReference type="ARBA" id="ARBA00022763"/>
    </source>
</evidence>
<accession>A0A7X5U3L3</accession>
<gene>
    <name evidence="7" type="ORF">FHU31_004716</name>
    <name evidence="8" type="ORF">FHU31_006274</name>
</gene>
<dbReference type="EMBL" id="JAANOW010000005">
    <property type="protein sequence ID" value="NIH99250.1"/>
    <property type="molecule type" value="Genomic_DNA"/>
</dbReference>
<evidence type="ECO:0000313" key="9">
    <source>
        <dbReference type="Proteomes" id="UP000547444"/>
    </source>
</evidence>
<sequence length="147" mass="16933">MTRDPAMTSRIMAAVRNANTRPEMLLRRELHSRGLRYRLTSTLTGRPDIVFGPARVACFVDGDRWHGNGWKVRGFTSFEDEFEHANSDFWKEKIRRNIERDREVDERLAATGWRVIRIWASDIEKDVSGAADRVEAVVRSQTTGEAV</sequence>
<dbReference type="SUPFAM" id="SSF52980">
    <property type="entry name" value="Restriction endonuclease-like"/>
    <property type="match status" value="1"/>
</dbReference>
<dbReference type="InterPro" id="IPR004603">
    <property type="entry name" value="DNA_mismatch_endonuc_vsr"/>
</dbReference>
<dbReference type="GO" id="GO:0006298">
    <property type="term" value="P:mismatch repair"/>
    <property type="evidence" value="ECO:0007669"/>
    <property type="project" value="InterPro"/>
</dbReference>
<evidence type="ECO:0000313" key="8">
    <source>
        <dbReference type="EMBL" id="NIH99250.1"/>
    </source>
</evidence>
<evidence type="ECO:0000313" key="7">
    <source>
        <dbReference type="EMBL" id="NIH97710.1"/>
    </source>
</evidence>
<dbReference type="RefSeq" id="WP_167163031.1">
    <property type="nucleotide sequence ID" value="NZ_JAANOW010000003.1"/>
</dbReference>